<feature type="compositionally biased region" description="Acidic residues" evidence="1">
    <location>
        <begin position="797"/>
        <end position="811"/>
    </location>
</feature>
<feature type="compositionally biased region" description="Polar residues" evidence="1">
    <location>
        <begin position="548"/>
        <end position="564"/>
    </location>
</feature>
<dbReference type="Proteomes" id="UP000297229">
    <property type="component" value="Unassembled WGS sequence"/>
</dbReference>
<dbReference type="AlphaFoldDB" id="A0A4Z1K0N7"/>
<feature type="compositionally biased region" description="Basic and acidic residues" evidence="1">
    <location>
        <begin position="148"/>
        <end position="162"/>
    </location>
</feature>
<feature type="compositionally biased region" description="Acidic residues" evidence="1">
    <location>
        <begin position="1017"/>
        <end position="1034"/>
    </location>
</feature>
<feature type="compositionally biased region" description="Polar residues" evidence="1">
    <location>
        <begin position="381"/>
        <end position="399"/>
    </location>
</feature>
<dbReference type="EMBL" id="PQXM01000247">
    <property type="protein sequence ID" value="TGO74903.1"/>
    <property type="molecule type" value="Genomic_DNA"/>
</dbReference>
<evidence type="ECO:0000256" key="1">
    <source>
        <dbReference type="SAM" id="MobiDB-lite"/>
    </source>
</evidence>
<dbReference type="CDD" id="cd22249">
    <property type="entry name" value="UDM1_RNF168_RNF169-like"/>
    <property type="match status" value="1"/>
</dbReference>
<feature type="compositionally biased region" description="Basic and acidic residues" evidence="1">
    <location>
        <begin position="410"/>
        <end position="543"/>
    </location>
</feature>
<organism evidence="2 3">
    <name type="scientific">Botrytis elliptica</name>
    <dbReference type="NCBI Taxonomy" id="278938"/>
    <lineage>
        <taxon>Eukaryota</taxon>
        <taxon>Fungi</taxon>
        <taxon>Dikarya</taxon>
        <taxon>Ascomycota</taxon>
        <taxon>Pezizomycotina</taxon>
        <taxon>Leotiomycetes</taxon>
        <taxon>Helotiales</taxon>
        <taxon>Sclerotiniaceae</taxon>
        <taxon>Botrytis</taxon>
    </lineage>
</organism>
<accession>A0A4Z1K0N7</accession>
<feature type="compositionally biased region" description="Acidic residues" evidence="1">
    <location>
        <begin position="768"/>
        <end position="777"/>
    </location>
</feature>
<feature type="compositionally biased region" description="Basic and acidic residues" evidence="1">
    <location>
        <begin position="1143"/>
        <end position="1155"/>
    </location>
</feature>
<evidence type="ECO:0000313" key="3">
    <source>
        <dbReference type="Proteomes" id="UP000297229"/>
    </source>
</evidence>
<protein>
    <recommendedName>
        <fullName evidence="4">Nucleolar protein Dnt1-like N-terminal domain-containing protein</fullName>
    </recommendedName>
</protein>
<feature type="compositionally biased region" description="Low complexity" evidence="1">
    <location>
        <begin position="998"/>
        <end position="1013"/>
    </location>
</feature>
<feature type="compositionally biased region" description="Polar residues" evidence="1">
    <location>
        <begin position="237"/>
        <end position="250"/>
    </location>
</feature>
<proteinExistence type="predicted"/>
<feature type="compositionally biased region" description="Acidic residues" evidence="1">
    <location>
        <begin position="851"/>
        <end position="864"/>
    </location>
</feature>
<feature type="compositionally biased region" description="Acidic residues" evidence="1">
    <location>
        <begin position="883"/>
        <end position="897"/>
    </location>
</feature>
<sequence length="1168" mass="127525">MMNSLIDPPASPGFSLRVKVFTPDAAEENDRPIRCFRVITSPNITIREFCTEASRVHEINYGQPLAIKKCMDDELFDVTQNDLIGPLFNNMSTIRIIKAPNKPNVRDSLPPTSALRFNPMSVLGQKRDRSPINGTAESFWNPQKRQRTAIDPDKPIPSRELDSYTGGRLEGIPENPEATIPDSQQSAILGHEDGDNDVVPNVREDSPMISDTRTPSSPPPVERRFVRQSHAITNYITKLSTKNTNAQPNSDPKELVSPFKEPPPRKQGTPKDITGAKSASYHIQRATDRGRSVSTTATSPMANEPQLPPHPNSSSIKKPKTSEIIARAAKSGNSKNRSPRNEGDIYDDFGSDSEEIKVPQSKLKLKKSSSAGLPGLERLANSPSNQNRHLSKTSESVSTPYELPLTPKSRIREEELRKKKESEEAAKEARTAAAKAAEERRRESEREAVAAKAERMRKEKSEERKAEEKQRLATRKKKEDAALLAQKLKDEKEKLRKQIEEDDRIEMQKAEEEAAKKAKEESRKSEAPEGSKRTSETPQESRKGTPANKRSTPSAILPRQSSTPHYPRGKKSSLKTSRSSDSVLSSSPGAPAPKDTSLEAQMPLPSKGPRRVSFDLDKTNTPIKPQLQKTASVDTPKEKTTPTLTSSQTPAPNQTPIPLPKTFKRPGPDRSATPVRQLSLKPSAMSQPPLIAGRASSVARSATPKPIPQPAPKIISSEKIPLERKTITPEPKKATTSTPDRPVPVKEKPKLPPKPAEIPLPPSSDSSSSEDSDSEEEVTIKQEPKRSISPPNRQIEESNDPNDQSDEDVEMGENQSSPRDSRSPVVFHSNAPSGDERKSFNKHTQNSASSSEDESSDEDESGDDTSDKDNDTKIKTEIKETQDSSEDEGEGGSDDEDVKMPDAPAQRLSPELPSHARRNMVSPFKTTNQRKNSSSDEDTQDEVDQQLTSDIFEAQGPSFSSPLKRPIIRPTIGFGASLSSLNSQKGTMFKPRPSSNGQLAKSKSQLSSQLLNKEFSESEDDESSSDDSSDDDDVPVPASSKIPSLTQSNGLVASAAIAAAAAKRIKDAGSDSDSDSDNSSDDAMEQARKSLMAQVNQYGMSASQNTLPQGSQISVNGGTQKENGKGGAVLGKTNGNAKNSRSAGKEFAKKGKDRITNGYDFKSYGSFN</sequence>
<feature type="compositionally biased region" description="Polar residues" evidence="1">
    <location>
        <begin position="641"/>
        <end position="652"/>
    </location>
</feature>
<feature type="compositionally biased region" description="Polar residues" evidence="1">
    <location>
        <begin position="1093"/>
        <end position="1121"/>
    </location>
</feature>
<feature type="compositionally biased region" description="Low complexity" evidence="1">
    <location>
        <begin position="574"/>
        <end position="587"/>
    </location>
</feature>
<evidence type="ECO:0008006" key="4">
    <source>
        <dbReference type="Google" id="ProtNLM"/>
    </source>
</evidence>
<reference evidence="2 3" key="1">
    <citation type="submission" date="2017-12" db="EMBL/GenBank/DDBJ databases">
        <title>Comparative genomics of Botrytis spp.</title>
        <authorList>
            <person name="Valero-Jimenez C.A."/>
            <person name="Tapia P."/>
            <person name="Veloso J."/>
            <person name="Silva-Moreno E."/>
            <person name="Staats M."/>
            <person name="Valdes J.H."/>
            <person name="Van Kan J.A.L."/>
        </authorList>
    </citation>
    <scope>NUCLEOTIDE SEQUENCE [LARGE SCALE GENOMIC DNA]</scope>
    <source>
        <strain evidence="2 3">Be9601</strain>
    </source>
</reference>
<feature type="region of interest" description="Disordered" evidence="1">
    <location>
        <begin position="143"/>
        <end position="223"/>
    </location>
</feature>
<gene>
    <name evidence="2" type="ORF">BELL_0248g00010</name>
</gene>
<feature type="compositionally biased region" description="Pro residues" evidence="1">
    <location>
        <begin position="752"/>
        <end position="762"/>
    </location>
</feature>
<keyword evidence="3" id="KW-1185">Reference proteome</keyword>
<dbReference type="STRING" id="278938.A0A4Z1K0N7"/>
<feature type="compositionally biased region" description="Acidic residues" evidence="1">
    <location>
        <begin position="935"/>
        <end position="944"/>
    </location>
</feature>
<feature type="region of interest" description="Disordered" evidence="1">
    <location>
        <begin position="237"/>
        <end position="1047"/>
    </location>
</feature>
<feature type="compositionally biased region" description="Polar residues" evidence="1">
    <location>
        <begin position="977"/>
        <end position="986"/>
    </location>
</feature>
<feature type="compositionally biased region" description="Polar residues" evidence="1">
    <location>
        <begin position="619"/>
        <end position="633"/>
    </location>
</feature>
<feature type="compositionally biased region" description="Basic and acidic residues" evidence="1">
    <location>
        <begin position="720"/>
        <end position="733"/>
    </location>
</feature>
<feature type="compositionally biased region" description="Basic and acidic residues" evidence="1">
    <location>
        <begin position="865"/>
        <end position="882"/>
    </location>
</feature>
<feature type="compositionally biased region" description="Polar residues" evidence="1">
    <location>
        <begin position="1133"/>
        <end position="1142"/>
    </location>
</feature>
<feature type="compositionally biased region" description="Acidic residues" evidence="1">
    <location>
        <begin position="1070"/>
        <end position="1084"/>
    </location>
</feature>
<name>A0A4Z1K0N7_9HELO</name>
<comment type="caution">
    <text evidence="2">The sequence shown here is derived from an EMBL/GenBank/DDBJ whole genome shotgun (WGS) entry which is preliminary data.</text>
</comment>
<evidence type="ECO:0000313" key="2">
    <source>
        <dbReference type="EMBL" id="TGO74903.1"/>
    </source>
</evidence>
<feature type="compositionally biased region" description="Acidic residues" evidence="1">
    <location>
        <begin position="344"/>
        <end position="353"/>
    </location>
</feature>
<feature type="compositionally biased region" description="Polar residues" evidence="1">
    <location>
        <begin position="292"/>
        <end position="301"/>
    </location>
</feature>
<feature type="region of interest" description="Disordered" evidence="1">
    <location>
        <begin position="1062"/>
        <end position="1157"/>
    </location>
</feature>